<evidence type="ECO:0000313" key="1">
    <source>
        <dbReference type="EMBL" id="HAE4285119.1"/>
    </source>
</evidence>
<sequence>MWLKFTGCDRGSFSGGLLPFLPVCCRDRAERVSAVRTIRDYGKSNVC</sequence>
<reference evidence="1" key="1">
    <citation type="journal article" date="2018" name="Genome Biol.">
        <title>SKESA: strategic k-mer extension for scrupulous assemblies.</title>
        <authorList>
            <person name="Souvorov A."/>
            <person name="Agarwala R."/>
            <person name="Lipman D.J."/>
        </authorList>
    </citation>
    <scope>NUCLEOTIDE SEQUENCE</scope>
    <source>
        <strain evidence="1">INSP 85</strain>
    </source>
</reference>
<proteinExistence type="predicted"/>
<organism evidence="1">
    <name type="scientific">Salmonella typhimurium</name>
    <dbReference type="NCBI Taxonomy" id="90371"/>
    <lineage>
        <taxon>Bacteria</taxon>
        <taxon>Pseudomonadati</taxon>
        <taxon>Pseudomonadota</taxon>
        <taxon>Gammaproteobacteria</taxon>
        <taxon>Enterobacterales</taxon>
        <taxon>Enterobacteriaceae</taxon>
        <taxon>Salmonella</taxon>
    </lineage>
</organism>
<accession>A0A731BUH6</accession>
<evidence type="ECO:0008006" key="2">
    <source>
        <dbReference type="Google" id="ProtNLM"/>
    </source>
</evidence>
<reference evidence="1" key="2">
    <citation type="submission" date="2018-07" db="EMBL/GenBank/DDBJ databases">
        <authorList>
            <consortium name="NCBI Pathogen Detection Project"/>
        </authorList>
    </citation>
    <scope>NUCLEOTIDE SEQUENCE</scope>
    <source>
        <strain evidence="1">INSP 85</strain>
    </source>
</reference>
<name>A0A731BUH6_SALTM</name>
<protein>
    <recommendedName>
        <fullName evidence="2">Plasmid mobilization protein</fullName>
    </recommendedName>
</protein>
<dbReference type="AlphaFoldDB" id="A0A731BUH6"/>
<gene>
    <name evidence="1" type="ORF">G4B68_004833</name>
</gene>
<dbReference type="EMBL" id="DAARWX010000089">
    <property type="protein sequence ID" value="HAE4285119.1"/>
    <property type="molecule type" value="Genomic_DNA"/>
</dbReference>
<comment type="caution">
    <text evidence="1">The sequence shown here is derived from an EMBL/GenBank/DDBJ whole genome shotgun (WGS) entry which is preliminary data.</text>
</comment>